<keyword evidence="4" id="KW-0964">Secreted</keyword>
<dbReference type="PANTHER" id="PTHR12253">
    <property type="entry name" value="RH14732P"/>
    <property type="match status" value="1"/>
</dbReference>
<dbReference type="SUPFAM" id="SSF48619">
    <property type="entry name" value="Phospholipase A2, PLA2"/>
    <property type="match status" value="1"/>
</dbReference>
<gene>
    <name evidence="9" type="ORF">TPAB3V08_LOCUS2083</name>
</gene>
<comment type="caution">
    <text evidence="9">The sequence shown here is derived from an EMBL/GenBank/DDBJ whole genome shotgun (WGS) entry which is preliminary data.</text>
</comment>
<protein>
    <recommendedName>
        <fullName evidence="3">phospholipase A2</fullName>
        <ecNumber evidence="3">3.1.1.4</ecNumber>
    </recommendedName>
    <alternativeName>
        <fullName evidence="7">Phosphatidylcholine 2-acylhydrolase</fullName>
    </alternativeName>
</protein>
<comment type="subcellular location">
    <subcellularLocation>
        <location evidence="2">Secreted</location>
    </subcellularLocation>
</comment>
<organism evidence="9 10">
    <name type="scientific">Timema podura</name>
    <name type="common">Walking stick</name>
    <dbReference type="NCBI Taxonomy" id="61482"/>
    <lineage>
        <taxon>Eukaryota</taxon>
        <taxon>Metazoa</taxon>
        <taxon>Ecdysozoa</taxon>
        <taxon>Arthropoda</taxon>
        <taxon>Hexapoda</taxon>
        <taxon>Insecta</taxon>
        <taxon>Pterygota</taxon>
        <taxon>Neoptera</taxon>
        <taxon>Polyneoptera</taxon>
        <taxon>Phasmatodea</taxon>
        <taxon>Timematodea</taxon>
        <taxon>Timematoidea</taxon>
        <taxon>Timematidae</taxon>
        <taxon>Timema</taxon>
    </lineage>
</organism>
<keyword evidence="6" id="KW-0443">Lipid metabolism</keyword>
<dbReference type="InterPro" id="IPR036444">
    <property type="entry name" value="PLipase_A2_dom_sf"/>
</dbReference>
<evidence type="ECO:0000256" key="2">
    <source>
        <dbReference type="ARBA" id="ARBA00004613"/>
    </source>
</evidence>
<dbReference type="Proteomes" id="UP001153148">
    <property type="component" value="Unassembled WGS sequence"/>
</dbReference>
<proteinExistence type="predicted"/>
<evidence type="ECO:0000256" key="7">
    <source>
        <dbReference type="ARBA" id="ARBA00029903"/>
    </source>
</evidence>
<dbReference type="EMBL" id="CAJPIN010002052">
    <property type="protein sequence ID" value="CAG2055071.1"/>
    <property type="molecule type" value="Genomic_DNA"/>
</dbReference>
<evidence type="ECO:0000313" key="10">
    <source>
        <dbReference type="Proteomes" id="UP001153148"/>
    </source>
</evidence>
<reference evidence="9" key="1">
    <citation type="submission" date="2021-03" db="EMBL/GenBank/DDBJ databases">
        <authorList>
            <person name="Tran Van P."/>
        </authorList>
    </citation>
    <scope>NUCLEOTIDE SEQUENCE</scope>
</reference>
<feature type="domain" description="Phospholipase A2-like central" evidence="8">
    <location>
        <begin position="72"/>
        <end position="166"/>
    </location>
</feature>
<dbReference type="PROSITE" id="PS00118">
    <property type="entry name" value="PA2_HIS"/>
    <property type="match status" value="1"/>
</dbReference>
<name>A0ABN7NGS4_TIMPD</name>
<keyword evidence="5" id="KW-0442">Lipid degradation</keyword>
<sequence length="517" mass="57840">MDQEHRLRTYGYGVFVGAFRLIFEIEFPLISKNRPCVDTDRFDKLQKNGMFILSLEPSEENNRTKQNYESLMKRTRWCGAGNVARNNKDIGLFTDTDNCCKNHDSCDDIILAGKTKHELTNPSLFTRSNCKCDEEFYRCLKNVNTLISINIGALYFNKLKIMCFKYDHPRLSCKVKRGIRMVELKPSVPKFVWWEMEKHFGKTTLSTPDQDSDQFFPVIGSQVYSESSALDLAATEAGPKPTSLEQGLAGSERAVVPSSLSAAACCGGSRWLQFDGIVCHLSSKTMCCRLPSQTDQFQRSPEKAQGGCVSSSSRGSCLGISAKFQVRCSYKMAVEGNCLGSEEWLESKLMATLSSTGSHNVSVAHLGRVSLVGHQQMTNETSGTFFENDDQPKCSGKYRSKATEFDIFSTSKNQNEPSTSTGSAIQNEEQAISKIKIRKRNTSVEVADARSKLITGMARLPIVFQRYALRIRTLKDGFTKQLQFVTSYKQIPTFQQPPPVAVELLWAQVLAAYPTIN</sequence>
<evidence type="ECO:0000313" key="9">
    <source>
        <dbReference type="EMBL" id="CAG2055071.1"/>
    </source>
</evidence>
<dbReference type="CDD" id="cd04704">
    <property type="entry name" value="PLA2_bee_venom_like"/>
    <property type="match status" value="1"/>
</dbReference>
<dbReference type="EC" id="3.1.1.4" evidence="3"/>
<accession>A0ABN7NGS4</accession>
<evidence type="ECO:0000256" key="1">
    <source>
        <dbReference type="ARBA" id="ARBA00001913"/>
    </source>
</evidence>
<keyword evidence="10" id="KW-1185">Reference proteome</keyword>
<dbReference type="Pfam" id="PF05826">
    <property type="entry name" value="Phospholip_A2_2"/>
    <property type="match status" value="1"/>
</dbReference>
<dbReference type="Gene3D" id="1.20.90.10">
    <property type="entry name" value="Phospholipase A2 domain"/>
    <property type="match status" value="1"/>
</dbReference>
<evidence type="ECO:0000256" key="4">
    <source>
        <dbReference type="ARBA" id="ARBA00022525"/>
    </source>
</evidence>
<comment type="cofactor">
    <cofactor evidence="1">
        <name>Ca(2+)</name>
        <dbReference type="ChEBI" id="CHEBI:29108"/>
    </cofactor>
</comment>
<dbReference type="InterPro" id="IPR016090">
    <property type="entry name" value="PLA2-like_dom"/>
</dbReference>
<evidence type="ECO:0000256" key="6">
    <source>
        <dbReference type="ARBA" id="ARBA00023098"/>
    </source>
</evidence>
<dbReference type="InterPro" id="IPR033113">
    <property type="entry name" value="PLA2_histidine"/>
</dbReference>
<evidence type="ECO:0000259" key="8">
    <source>
        <dbReference type="Pfam" id="PF05826"/>
    </source>
</evidence>
<evidence type="ECO:0000256" key="5">
    <source>
        <dbReference type="ARBA" id="ARBA00022963"/>
    </source>
</evidence>
<evidence type="ECO:0000256" key="3">
    <source>
        <dbReference type="ARBA" id="ARBA00013278"/>
    </source>
</evidence>